<evidence type="ECO:0000259" key="3">
    <source>
        <dbReference type="PROSITE" id="PS51186"/>
    </source>
</evidence>
<dbReference type="Proteomes" id="UP000187439">
    <property type="component" value="Unassembled WGS sequence"/>
</dbReference>
<dbReference type="PROSITE" id="PS51186">
    <property type="entry name" value="GNAT"/>
    <property type="match status" value="1"/>
</dbReference>
<dbReference type="RefSeq" id="WP_076119483.1">
    <property type="nucleotide sequence ID" value="NZ_MPTC01000009.1"/>
</dbReference>
<gene>
    <name evidence="4" type="ORF">BSK52_12750</name>
</gene>
<keyword evidence="2" id="KW-0012">Acyltransferase</keyword>
<dbReference type="InterPro" id="IPR016181">
    <property type="entry name" value="Acyl_CoA_acyltransferase"/>
</dbReference>
<comment type="caution">
    <text evidence="4">The sequence shown here is derived from an EMBL/GenBank/DDBJ whole genome shotgun (WGS) entry which is preliminary data.</text>
</comment>
<feature type="domain" description="N-acetyltransferase" evidence="3">
    <location>
        <begin position="5"/>
        <end position="172"/>
    </location>
</feature>
<dbReference type="SUPFAM" id="SSF55729">
    <property type="entry name" value="Acyl-CoA N-acyltransferases (Nat)"/>
    <property type="match status" value="1"/>
</dbReference>
<protein>
    <submittedName>
        <fullName evidence="4">GNAT family N-acetyltransferase</fullName>
    </submittedName>
</protein>
<dbReference type="Pfam" id="PF00583">
    <property type="entry name" value="Acetyltransf_1"/>
    <property type="match status" value="1"/>
</dbReference>
<proteinExistence type="predicted"/>
<organism evidence="4 5">
    <name type="scientific">Paenibacillus odorifer</name>
    <dbReference type="NCBI Taxonomy" id="189426"/>
    <lineage>
        <taxon>Bacteria</taxon>
        <taxon>Bacillati</taxon>
        <taxon>Bacillota</taxon>
        <taxon>Bacilli</taxon>
        <taxon>Bacillales</taxon>
        <taxon>Paenibacillaceae</taxon>
        <taxon>Paenibacillus</taxon>
    </lineage>
</organism>
<dbReference type="OrthoDB" id="9796381at2"/>
<dbReference type="AlphaFoldDB" id="A0A1R0Y049"/>
<evidence type="ECO:0000256" key="1">
    <source>
        <dbReference type="ARBA" id="ARBA00022679"/>
    </source>
</evidence>
<dbReference type="EMBL" id="MPTC01000009">
    <property type="protein sequence ID" value="OMD40730.1"/>
    <property type="molecule type" value="Genomic_DNA"/>
</dbReference>
<dbReference type="PANTHER" id="PTHR43877:SF2">
    <property type="entry name" value="AMINOALKYLPHOSPHONATE N-ACETYLTRANSFERASE-RELATED"/>
    <property type="match status" value="1"/>
</dbReference>
<dbReference type="InterPro" id="IPR000182">
    <property type="entry name" value="GNAT_dom"/>
</dbReference>
<dbReference type="CDD" id="cd04301">
    <property type="entry name" value="NAT_SF"/>
    <property type="match status" value="1"/>
</dbReference>
<accession>A0A1R0Y049</accession>
<evidence type="ECO:0000256" key="2">
    <source>
        <dbReference type="ARBA" id="ARBA00023315"/>
    </source>
</evidence>
<sequence>MQVGNGIRKARQEEIEEIMELISKCVQVMQAAGSDQWDERYPNREIIELDIAQGTLYVCEEDQAIAGILVLDENASEEYKKIEWKQNQGPHLIMHRLAVHPQIQGKGIATRLIAFAEDYAARNGYTSIRLDTYAKNTRALEIYPRLGYDHRGEVDFPNRTANFPVFEKVLKPEHRPDSST</sequence>
<dbReference type="Gene3D" id="3.40.630.30">
    <property type="match status" value="1"/>
</dbReference>
<dbReference type="GO" id="GO:0016747">
    <property type="term" value="F:acyltransferase activity, transferring groups other than amino-acyl groups"/>
    <property type="evidence" value="ECO:0007669"/>
    <property type="project" value="InterPro"/>
</dbReference>
<dbReference type="InterPro" id="IPR050832">
    <property type="entry name" value="Bact_Acetyltransf"/>
</dbReference>
<name>A0A1R0Y049_9BACL</name>
<keyword evidence="1 4" id="KW-0808">Transferase</keyword>
<evidence type="ECO:0000313" key="4">
    <source>
        <dbReference type="EMBL" id="OMD40730.1"/>
    </source>
</evidence>
<evidence type="ECO:0000313" key="5">
    <source>
        <dbReference type="Proteomes" id="UP000187439"/>
    </source>
</evidence>
<dbReference type="PANTHER" id="PTHR43877">
    <property type="entry name" value="AMINOALKYLPHOSPHONATE N-ACETYLTRANSFERASE-RELATED-RELATED"/>
    <property type="match status" value="1"/>
</dbReference>
<reference evidence="4 5" key="1">
    <citation type="submission" date="2016-10" db="EMBL/GenBank/DDBJ databases">
        <title>Paenibacillus species isolates.</title>
        <authorList>
            <person name="Beno S.M."/>
        </authorList>
    </citation>
    <scope>NUCLEOTIDE SEQUENCE [LARGE SCALE GENOMIC DNA]</scope>
    <source>
        <strain evidence="4 5">FSL H7-0710</strain>
    </source>
</reference>